<dbReference type="GO" id="GO:0005856">
    <property type="term" value="C:cytoskeleton"/>
    <property type="evidence" value="ECO:0007669"/>
    <property type="project" value="InterPro"/>
</dbReference>
<accession>A0A0P0V057</accession>
<dbReference type="AlphaFoldDB" id="A0A0P0V057"/>
<proteinExistence type="evidence at protein level"/>
<name>A0A0P0V057_ORYSJ</name>
<sequence length="98" mass="10755">RASLLQQIRDKSGQQKLNGHEKSKAVGNDTKNLDEREELLQQIRSKTFNLRRTNASKTNTSSPTTANSSVVAILEKANAIRQAVASDEGGDDDSWSDI</sequence>
<dbReference type="Gene3D" id="6.10.280.150">
    <property type="match status" value="1"/>
</dbReference>
<keyword evidence="5" id="KW-1185">Reference proteome</keyword>
<evidence type="ECO:0007829" key="7">
    <source>
        <dbReference type="ProteomicsDB" id="A0A0P0V057"/>
    </source>
</evidence>
<evidence type="ECO:0000256" key="1">
    <source>
        <dbReference type="ARBA" id="ARBA00006993"/>
    </source>
</evidence>
<reference evidence="4 5" key="3">
    <citation type="journal article" date="2013" name="Rice">
        <title>Improvement of the Oryza sativa Nipponbare reference genome using next generation sequence and optical map data.</title>
        <authorList>
            <person name="Kawahara Y."/>
            <person name="de la Bastide M."/>
            <person name="Hamilton J.P."/>
            <person name="Kanamori H."/>
            <person name="McCombie W.R."/>
            <person name="Ouyang S."/>
            <person name="Schwartz D.C."/>
            <person name="Tanaka T."/>
            <person name="Wu J."/>
            <person name="Zhou S."/>
            <person name="Childs K.L."/>
            <person name="Davidson R.M."/>
            <person name="Lin H."/>
            <person name="Quesada-Ocampo L."/>
            <person name="Vaillancourt B."/>
            <person name="Sakai H."/>
            <person name="Lee S.S."/>
            <person name="Kim J."/>
            <person name="Numa H."/>
            <person name="Itoh T."/>
            <person name="Buell C.R."/>
            <person name="Matsumoto T."/>
        </authorList>
    </citation>
    <scope>NUCLEOTIDE SEQUENCE [LARGE SCALE GENOMIC DNA]</scope>
    <source>
        <strain evidence="5">cv. Nipponbare</strain>
    </source>
</reference>
<evidence type="ECO:0000313" key="4">
    <source>
        <dbReference type="EMBL" id="BAS70963.1"/>
    </source>
</evidence>
<feature type="compositionally biased region" description="Basic and acidic residues" evidence="2">
    <location>
        <begin position="8"/>
        <end position="24"/>
    </location>
</feature>
<dbReference type="ExpressionAtlas" id="A0A0P0V057">
    <property type="expression patterns" value="baseline and differential"/>
</dbReference>
<dbReference type="EMBL" id="AP014957">
    <property type="protein sequence ID" value="BAS70963.1"/>
    <property type="molecule type" value="Genomic_DNA"/>
</dbReference>
<dbReference type="GO" id="GO:0003779">
    <property type="term" value="F:actin binding"/>
    <property type="evidence" value="ECO:0007669"/>
    <property type="project" value="InterPro"/>
</dbReference>
<evidence type="ECO:0000259" key="3">
    <source>
        <dbReference type="PROSITE" id="PS51082"/>
    </source>
</evidence>
<dbReference type="Gramene" id="Os01t0208600-03">
    <property type="protein sequence ID" value="Os01t0208600-03"/>
    <property type="gene ID" value="Os01g0208600"/>
</dbReference>
<evidence type="ECO:0000313" key="5">
    <source>
        <dbReference type="Proteomes" id="UP000059680"/>
    </source>
</evidence>
<reference evidence="5" key="1">
    <citation type="journal article" date="2005" name="Nature">
        <title>The map-based sequence of the rice genome.</title>
        <authorList>
            <consortium name="International rice genome sequencing project (IRGSP)"/>
            <person name="Matsumoto T."/>
            <person name="Wu J."/>
            <person name="Kanamori H."/>
            <person name="Katayose Y."/>
            <person name="Fujisawa M."/>
            <person name="Namiki N."/>
            <person name="Mizuno H."/>
            <person name="Yamamoto K."/>
            <person name="Antonio B.A."/>
            <person name="Baba T."/>
            <person name="Sakata K."/>
            <person name="Nagamura Y."/>
            <person name="Aoki H."/>
            <person name="Arikawa K."/>
            <person name="Arita K."/>
            <person name="Bito T."/>
            <person name="Chiden Y."/>
            <person name="Fujitsuka N."/>
            <person name="Fukunaka R."/>
            <person name="Hamada M."/>
            <person name="Harada C."/>
            <person name="Hayashi A."/>
            <person name="Hijishita S."/>
            <person name="Honda M."/>
            <person name="Hosokawa S."/>
            <person name="Ichikawa Y."/>
            <person name="Idonuma A."/>
            <person name="Iijima M."/>
            <person name="Ikeda M."/>
            <person name="Ikeno M."/>
            <person name="Ito K."/>
            <person name="Ito S."/>
            <person name="Ito T."/>
            <person name="Ito Y."/>
            <person name="Ito Y."/>
            <person name="Iwabuchi A."/>
            <person name="Kamiya K."/>
            <person name="Karasawa W."/>
            <person name="Kurita K."/>
            <person name="Katagiri S."/>
            <person name="Kikuta A."/>
            <person name="Kobayashi H."/>
            <person name="Kobayashi N."/>
            <person name="Machita K."/>
            <person name="Maehara T."/>
            <person name="Masukawa M."/>
            <person name="Mizubayashi T."/>
            <person name="Mukai Y."/>
            <person name="Nagasaki H."/>
            <person name="Nagata Y."/>
            <person name="Naito S."/>
            <person name="Nakashima M."/>
            <person name="Nakama Y."/>
            <person name="Nakamichi Y."/>
            <person name="Nakamura M."/>
            <person name="Meguro A."/>
            <person name="Negishi M."/>
            <person name="Ohta I."/>
            <person name="Ohta T."/>
            <person name="Okamoto M."/>
            <person name="Ono N."/>
            <person name="Saji S."/>
            <person name="Sakaguchi M."/>
            <person name="Sakai K."/>
            <person name="Shibata M."/>
            <person name="Shimokawa T."/>
            <person name="Song J."/>
            <person name="Takazaki Y."/>
            <person name="Terasawa K."/>
            <person name="Tsugane M."/>
            <person name="Tsuji K."/>
            <person name="Ueda S."/>
            <person name="Waki K."/>
            <person name="Yamagata H."/>
            <person name="Yamamoto M."/>
            <person name="Yamamoto S."/>
            <person name="Yamane H."/>
            <person name="Yoshiki S."/>
            <person name="Yoshihara R."/>
            <person name="Yukawa K."/>
            <person name="Zhong H."/>
            <person name="Yano M."/>
            <person name="Yuan Q."/>
            <person name="Ouyang S."/>
            <person name="Liu J."/>
            <person name="Jones K.M."/>
            <person name="Gansberger K."/>
            <person name="Moffat K."/>
            <person name="Hill J."/>
            <person name="Bera J."/>
            <person name="Fadrosh D."/>
            <person name="Jin S."/>
            <person name="Johri S."/>
            <person name="Kim M."/>
            <person name="Overton L."/>
            <person name="Reardon M."/>
            <person name="Tsitrin T."/>
            <person name="Vuong H."/>
            <person name="Weaver B."/>
            <person name="Ciecko A."/>
            <person name="Tallon L."/>
            <person name="Jackson J."/>
            <person name="Pai G."/>
            <person name="Aken S.V."/>
            <person name="Utterback T."/>
            <person name="Reidmuller S."/>
            <person name="Feldblyum T."/>
            <person name="Hsiao J."/>
            <person name="Zismann V."/>
            <person name="Iobst S."/>
            <person name="de Vazeille A.R."/>
            <person name="Buell C.R."/>
            <person name="Ying K."/>
            <person name="Li Y."/>
            <person name="Lu T."/>
            <person name="Huang Y."/>
            <person name="Zhao Q."/>
            <person name="Feng Q."/>
            <person name="Zhang L."/>
            <person name="Zhu J."/>
            <person name="Weng Q."/>
            <person name="Mu J."/>
            <person name="Lu Y."/>
            <person name="Fan D."/>
            <person name="Liu Y."/>
            <person name="Guan J."/>
            <person name="Zhang Y."/>
            <person name="Yu S."/>
            <person name="Liu X."/>
            <person name="Zhang Y."/>
            <person name="Hong G."/>
            <person name="Han B."/>
            <person name="Choisne N."/>
            <person name="Demange N."/>
            <person name="Orjeda G."/>
            <person name="Samain S."/>
            <person name="Cattolico L."/>
            <person name="Pelletier E."/>
            <person name="Couloux A."/>
            <person name="Segurens B."/>
            <person name="Wincker P."/>
            <person name="D'Hont A."/>
            <person name="Scarpelli C."/>
            <person name="Weissenbach J."/>
            <person name="Salanoubat M."/>
            <person name="Quetier F."/>
            <person name="Yu Y."/>
            <person name="Kim H.R."/>
            <person name="Rambo T."/>
            <person name="Currie J."/>
            <person name="Collura K."/>
            <person name="Luo M."/>
            <person name="Yang T."/>
            <person name="Ammiraju J.S.S."/>
            <person name="Engler F."/>
            <person name="Soderlund C."/>
            <person name="Wing R.A."/>
            <person name="Palmer L.E."/>
            <person name="de la Bastide M."/>
            <person name="Spiegel L."/>
            <person name="Nascimento L."/>
            <person name="Zutavern T."/>
            <person name="O'Shaughnessy A."/>
            <person name="Dike S."/>
            <person name="Dedhia N."/>
            <person name="Preston R."/>
            <person name="Balija V."/>
            <person name="McCombie W.R."/>
            <person name="Chow T."/>
            <person name="Chen H."/>
            <person name="Chung M."/>
            <person name="Chen C."/>
            <person name="Shaw J."/>
            <person name="Wu H."/>
            <person name="Hsiao K."/>
            <person name="Chao Y."/>
            <person name="Chu M."/>
            <person name="Cheng C."/>
            <person name="Hour A."/>
            <person name="Lee P."/>
            <person name="Lin S."/>
            <person name="Lin Y."/>
            <person name="Liou J."/>
            <person name="Liu S."/>
            <person name="Hsing Y."/>
            <person name="Raghuvanshi S."/>
            <person name="Mohanty A."/>
            <person name="Bharti A.K."/>
            <person name="Gaur A."/>
            <person name="Gupta V."/>
            <person name="Kumar D."/>
            <person name="Ravi V."/>
            <person name="Vij S."/>
            <person name="Kapur A."/>
            <person name="Khurana P."/>
            <person name="Khurana P."/>
            <person name="Khurana J.P."/>
            <person name="Tyagi A.K."/>
            <person name="Gaikwad K."/>
            <person name="Singh A."/>
            <person name="Dalal V."/>
            <person name="Srivastava S."/>
            <person name="Dixit A."/>
            <person name="Pal A.K."/>
            <person name="Ghazi I.A."/>
            <person name="Yadav M."/>
            <person name="Pandit A."/>
            <person name="Bhargava A."/>
            <person name="Sureshbabu K."/>
            <person name="Batra K."/>
            <person name="Sharma T.R."/>
            <person name="Mohapatra T."/>
            <person name="Singh N.K."/>
            <person name="Messing J."/>
            <person name="Nelson A.B."/>
            <person name="Fuks G."/>
            <person name="Kavchok S."/>
            <person name="Keizer G."/>
            <person name="Linton E."/>
            <person name="Llaca V."/>
            <person name="Song R."/>
            <person name="Tanyolac B."/>
            <person name="Young S."/>
            <person name="Ho-Il K."/>
            <person name="Hahn J.H."/>
            <person name="Sangsakoo G."/>
            <person name="Vanavichit A."/>
            <person name="de Mattos Luiz.A.T."/>
            <person name="Zimmer P.D."/>
            <person name="Malone G."/>
            <person name="Dellagostin O."/>
            <person name="de Oliveira A.C."/>
            <person name="Bevan M."/>
            <person name="Bancroft I."/>
            <person name="Minx P."/>
            <person name="Cordum H."/>
            <person name="Wilson R."/>
            <person name="Cheng Z."/>
            <person name="Jin W."/>
            <person name="Jiang J."/>
            <person name="Leong S.A."/>
            <person name="Iwama H."/>
            <person name="Gojobori T."/>
            <person name="Itoh T."/>
            <person name="Niimura Y."/>
            <person name="Fujii Y."/>
            <person name="Habara T."/>
            <person name="Sakai H."/>
            <person name="Sato Y."/>
            <person name="Wilson G."/>
            <person name="Kumar K."/>
            <person name="McCouch S."/>
            <person name="Juretic N."/>
            <person name="Hoen D."/>
            <person name="Wright S."/>
            <person name="Bruskiewich R."/>
            <person name="Bureau T."/>
            <person name="Miyao A."/>
            <person name="Hirochika H."/>
            <person name="Nishikawa T."/>
            <person name="Kadowaki K."/>
            <person name="Sugiura M."/>
            <person name="Burr B."/>
            <person name="Sasaki T."/>
        </authorList>
    </citation>
    <scope>NUCLEOTIDE SEQUENCE [LARGE SCALE GENOMIC DNA]</scope>
    <source>
        <strain evidence="5">cv. Nipponbare</strain>
    </source>
</reference>
<feature type="non-terminal residue" evidence="4">
    <location>
        <position position="1"/>
    </location>
</feature>
<evidence type="ECO:0007829" key="6">
    <source>
        <dbReference type="PeptideAtlas" id="A0A0P0V057"/>
    </source>
</evidence>
<dbReference type="InterPro" id="IPR028288">
    <property type="entry name" value="SCAR/WAVE_fam"/>
</dbReference>
<comment type="similarity">
    <text evidence="1">Belongs to the SCAR/WAVE family.</text>
</comment>
<evidence type="ECO:0000256" key="2">
    <source>
        <dbReference type="SAM" id="MobiDB-lite"/>
    </source>
</evidence>
<dbReference type="Proteomes" id="UP000059680">
    <property type="component" value="Chromosome 1"/>
</dbReference>
<feature type="region of interest" description="Disordered" evidence="2">
    <location>
        <begin position="1"/>
        <end position="32"/>
    </location>
</feature>
<feature type="domain" description="WH2" evidence="3">
    <location>
        <begin position="35"/>
        <end position="53"/>
    </location>
</feature>
<dbReference type="InterPro" id="IPR003124">
    <property type="entry name" value="WH2_dom"/>
</dbReference>
<keyword evidence="6 7" id="KW-1267">Proteomics identification</keyword>
<dbReference type="PROSITE" id="PS51082">
    <property type="entry name" value="WH2"/>
    <property type="match status" value="1"/>
</dbReference>
<reference evidence="4 5" key="2">
    <citation type="journal article" date="2013" name="Plant Cell Physiol.">
        <title>Rice Annotation Project Database (RAP-DB): an integrative and interactive database for rice genomics.</title>
        <authorList>
            <person name="Sakai H."/>
            <person name="Lee S.S."/>
            <person name="Tanaka T."/>
            <person name="Numa H."/>
            <person name="Kim J."/>
            <person name="Kawahara Y."/>
            <person name="Wakimoto H."/>
            <person name="Yang C.C."/>
            <person name="Iwamoto M."/>
            <person name="Abe T."/>
            <person name="Yamada Y."/>
            <person name="Muto A."/>
            <person name="Inokuchi H."/>
            <person name="Ikemura T."/>
            <person name="Matsumoto T."/>
            <person name="Sasaki T."/>
            <person name="Itoh T."/>
        </authorList>
    </citation>
    <scope>NUCLEOTIDE SEQUENCE [LARGE SCALE GENOMIC DNA]</scope>
    <source>
        <strain evidence="5">cv. Nipponbare</strain>
    </source>
</reference>
<dbReference type="PANTHER" id="PTHR12902:SF33">
    <property type="entry name" value="PROTEIN SCAR3"/>
    <property type="match status" value="1"/>
</dbReference>
<dbReference type="GO" id="GO:0030036">
    <property type="term" value="P:actin cytoskeleton organization"/>
    <property type="evidence" value="ECO:0007669"/>
    <property type="project" value="InterPro"/>
</dbReference>
<organism evidence="4 5">
    <name type="scientific">Oryza sativa subsp. japonica</name>
    <name type="common">Rice</name>
    <dbReference type="NCBI Taxonomy" id="39947"/>
    <lineage>
        <taxon>Eukaryota</taxon>
        <taxon>Viridiplantae</taxon>
        <taxon>Streptophyta</taxon>
        <taxon>Embryophyta</taxon>
        <taxon>Tracheophyta</taxon>
        <taxon>Spermatophyta</taxon>
        <taxon>Magnoliopsida</taxon>
        <taxon>Liliopsida</taxon>
        <taxon>Poales</taxon>
        <taxon>Poaceae</taxon>
        <taxon>BOP clade</taxon>
        <taxon>Oryzoideae</taxon>
        <taxon>Oryzeae</taxon>
        <taxon>Oryzinae</taxon>
        <taxon>Oryza</taxon>
        <taxon>Oryza sativa</taxon>
    </lineage>
</organism>
<gene>
    <name evidence="4" type="ordered locus">Os01g0208600</name>
    <name evidence="4" type="ORF">OSNPB_010208600</name>
</gene>
<protein>
    <submittedName>
        <fullName evidence="4">Os01g0208600 protein</fullName>
    </submittedName>
</protein>
<dbReference type="PANTHER" id="PTHR12902">
    <property type="entry name" value="WASP-1"/>
    <property type="match status" value="1"/>
</dbReference>